<organism evidence="2 3">
    <name type="scientific">Shewanella gelidii</name>
    <dbReference type="NCBI Taxonomy" id="1642821"/>
    <lineage>
        <taxon>Bacteria</taxon>
        <taxon>Pseudomonadati</taxon>
        <taxon>Pseudomonadota</taxon>
        <taxon>Gammaproteobacteria</taxon>
        <taxon>Alteromonadales</taxon>
        <taxon>Shewanellaceae</taxon>
        <taxon>Shewanella</taxon>
    </lineage>
</organism>
<dbReference type="InterPro" id="IPR036365">
    <property type="entry name" value="PGBD-like_sf"/>
</dbReference>
<accession>A0A917N6F4</accession>
<dbReference type="PROSITE" id="PS51257">
    <property type="entry name" value="PROKAR_LIPOPROTEIN"/>
    <property type="match status" value="1"/>
</dbReference>
<dbReference type="SUPFAM" id="SSF47090">
    <property type="entry name" value="PGBD-like"/>
    <property type="match status" value="1"/>
</dbReference>
<dbReference type="EMBL" id="BMPZ01000001">
    <property type="protein sequence ID" value="GGI70368.1"/>
    <property type="molecule type" value="Genomic_DNA"/>
</dbReference>
<dbReference type="AlphaFoldDB" id="A0A917N6F4"/>
<evidence type="ECO:0000259" key="1">
    <source>
        <dbReference type="Pfam" id="PF01471"/>
    </source>
</evidence>
<gene>
    <name evidence="2" type="ORF">GCM10009332_04540</name>
</gene>
<feature type="domain" description="Peptidoglycan binding-like" evidence="1">
    <location>
        <begin position="452"/>
        <end position="506"/>
    </location>
</feature>
<dbReference type="Proteomes" id="UP000613743">
    <property type="component" value="Unassembled WGS sequence"/>
</dbReference>
<sequence length="510" mass="56572">MATSRTTLFKLSTISAAILLTACTTTSQQGEVSPYSAAELEQRNQALLEREAAVAKREAKAQDAMVRSSADGELLPPNAQAGECYARVWVEPKYEQYTEQVLAKEASQKIEVIPARYETVQETVEVQPASFKMVAVPATYDFETEQKLVKEAGTQWLVDLKKGSAPASAELLKAASDHGIDLSSAQPGMCYHEHYLPAKYEQKNESVLVSEAYETVETLPAEFRWVEKRMLVKEASTRIEQVPAQYETVTEEVVDVPAHTIWKKGTGPIQKIDEATGEIMCLVEVPATYKKLSKRVLVSPATTRTVEIPAEYEMVKVQELVSEAKEVRTQVPAKYKDFEVTEKVADVSFVWHEIHNLDHPSSTRTGNKICLTETPAKYETVKRRVVVQQAGTKRVEIPAKYESVSVTKLVSAASEVRTEIPAEYNTVTLSKISQDGFMEWRPILCETNMTRSTIMDIQNALATKGYNPGKIDGVVGGDTMKAVNAFQADNSLPTDKYINIETLKALGLSF</sequence>
<dbReference type="InterPro" id="IPR036366">
    <property type="entry name" value="PGBDSf"/>
</dbReference>
<name>A0A917N6F4_9GAMM</name>
<keyword evidence="3" id="KW-1185">Reference proteome</keyword>
<dbReference type="InterPro" id="IPR002477">
    <property type="entry name" value="Peptidoglycan-bd-like"/>
</dbReference>
<evidence type="ECO:0000313" key="2">
    <source>
        <dbReference type="EMBL" id="GGI70368.1"/>
    </source>
</evidence>
<reference evidence="2" key="1">
    <citation type="journal article" date="2014" name="Int. J. Syst. Evol. Microbiol.">
        <title>Complete genome sequence of Corynebacterium casei LMG S-19264T (=DSM 44701T), isolated from a smear-ripened cheese.</title>
        <authorList>
            <consortium name="US DOE Joint Genome Institute (JGI-PGF)"/>
            <person name="Walter F."/>
            <person name="Albersmeier A."/>
            <person name="Kalinowski J."/>
            <person name="Ruckert C."/>
        </authorList>
    </citation>
    <scope>NUCLEOTIDE SEQUENCE</scope>
    <source>
        <strain evidence="2">JCM 30804</strain>
    </source>
</reference>
<protein>
    <recommendedName>
        <fullName evidence="1">Peptidoglycan binding-like domain-containing protein</fullName>
    </recommendedName>
</protein>
<proteinExistence type="predicted"/>
<dbReference type="Pfam" id="PF01471">
    <property type="entry name" value="PG_binding_1"/>
    <property type="match status" value="1"/>
</dbReference>
<reference evidence="2" key="2">
    <citation type="submission" date="2020-09" db="EMBL/GenBank/DDBJ databases">
        <authorList>
            <person name="Sun Q."/>
            <person name="Ohkuma M."/>
        </authorList>
    </citation>
    <scope>NUCLEOTIDE SEQUENCE</scope>
    <source>
        <strain evidence="2">JCM 30804</strain>
    </source>
</reference>
<dbReference type="Gene3D" id="1.10.101.10">
    <property type="entry name" value="PGBD-like superfamily/PGBD"/>
    <property type="match status" value="1"/>
</dbReference>
<comment type="caution">
    <text evidence="2">The sequence shown here is derived from an EMBL/GenBank/DDBJ whole genome shotgun (WGS) entry which is preliminary data.</text>
</comment>
<dbReference type="RefSeq" id="WP_188917410.1">
    <property type="nucleotide sequence ID" value="NZ_BMPZ01000001.1"/>
</dbReference>
<evidence type="ECO:0000313" key="3">
    <source>
        <dbReference type="Proteomes" id="UP000613743"/>
    </source>
</evidence>